<feature type="compositionally biased region" description="Polar residues" evidence="1">
    <location>
        <begin position="642"/>
        <end position="653"/>
    </location>
</feature>
<feature type="compositionally biased region" description="Basic and acidic residues" evidence="1">
    <location>
        <begin position="804"/>
        <end position="823"/>
    </location>
</feature>
<sequence length="1938" mass="218303">MGLKRCSHVRSLGFIKLYFKFRILILITLNFVFRHDLLIILLTFEIFDRCFYCKMSSRRSRRCTQSIINNAKERKLPVKRCAENQKKAAKCSKTVCDPVANTTTVPVNQTLNTAGQDRDKSQPYVRLERLNIDITGLIPSFNLPLGWTKNVEISKLSQKKEKRKEINSVPHIVKEPNVTSSNEKSFQNLELHNSNENHNSCYDNLHDVNSASSLLSDRHEIICAEIKNNDFSKDNLKMKPVIENCLCNCDKDCACVVLDASLVVAAFEHYKSELKRQNLPSSSINTNDLHVDSLSNSNQLSSIAVNSNNEEILSTDLFDITEKEISQSLVESSHETVISELHLGAIMECITTASDGSTLEIASNSAVKSPVKGKIYPESLRRKFRQKAESLSIDKDVDFCNGILDNFQNANDLDLKICDVRGDCSDEVIQYLMDDNEEINMLINDMSLNIGNENHSSVSNDEQDSFIEPENIEQNCGSIEKVVVVPISESIQMDSNQHLNSPLNCNTSGLNSLTVNDKNIGVFSVGKSDTFDNYVQSPDDEKSGASTDSVHTDVNEKISVATGELSQNNVENRTNYCFEYKGTSKPSEQNSSSKGYYENDILADDELDYEPSEAMGPDENDMLADRLDYEPSEASDFDMSETESSNGEIQSKQSHSESKLPVSESPTDNATEAHEIQSDSDKEKILKDSFTGQIVKDSFSTGQEDELDNASQLDNTTEYSSDRESMESVQDNDALVTQAAAHSPSNNNDGCELFQSNAQASYDQAGFSNAFVSEHVDASLENSPETSDEFDEISNADNEEEPFQSDKEQEVSCHQKQLPENKVKYSQKRRIDSEDDSESDSEHSFKRKISNENQEFVFNEEDNSMDEFNQSKVDSFLGKFEEVLLSIQEKCKTGKIDEALQIAKDYIPISHSSVQKHLFTALFFSLVEAFRDSNSPLTEDLCSDAMKNTMEFFYDLNLYKTEDLDLYDIALCSDIIYDCLSLKLTSPYGKQLFAFCQKNGILVDSSAVLSYMDTVKPSEMSLMELVSFLNFMSKCEVAPPKFIIKEMLILLFQSEDVSVSEITGICELLCSDCSSEVDKDDIKKFVNLCMEKRFWAQIARLICTWAQKGPLITWVIETASSHLENVGFWYEELAKEIYGPGDSIPLHARFIFGQMGVRLLMEASSKKQYDSAFKILLVLHRYNINYVDYQAPMYSAVWYIKAVPHPTKIFVFPFTVAFTALDVCLHLERPKDAYMIYKSFSLDLPKEFDETLKLEIRSRRFHYLLKITLALQSKDPLNIGIDALRSLLLSTQKDFTLEQLSEYSKDLQVAYNKYMVCILNAEKEDIIKEFYSYSRGSQIDLFTLDSQVLRGLVVFFVKCNMLDEANKLFHLGCLRNIYDFKKPVLKMPPWQMKVNPHWTSEEIKLAFLRFAETLTPTLKSKKKADDFDEWFSVEIWIKNAPRVNYEVDCLNASSPAMKRISSALKDVDFKIQWKLGENKHSLHLVPESFYNFWFSKFAVSSKPAKMFMVPGNVRVSFGESSSQESSDHSGSSEALNCLMSETYHSGDKRLNEESVLSDNFSFLTSQNVRTVPQNIFGNDHNNKMFGQENASKNVTHFSPKRNNLTAQQDVFPHNHNKDMLGFDNISPKSNTPVFLSPGRTTSSISPRTENRISDGGSPYFSPQTPYLSPQKSGSTAQSPQKSFLRSPNTIMSPGSQRKSPQTFSPRSSVISLSGITPSNATSENTKQNCSFGINPNLDDDRISAQNDPTTAEQSPDSNSSQHRTLPESIKTAKPKTILKSGKKSILAKTALIKKRHAASCPKYKKVGEKLLKAKSKISALPLDLKSIKITLQNDLAPSEAQRIIEPASGVTSGMQEPQADVMDTDESNFQCNVSEDVFQKITNFLKSKMMVRRKDLSPVQQQKQALSLAQAFIQTNVVVTLDKKIMKLLNDFAGECVG</sequence>
<keyword evidence="2" id="KW-1133">Transmembrane helix</keyword>
<reference evidence="3 4" key="1">
    <citation type="submission" date="2024-04" db="EMBL/GenBank/DDBJ databases">
        <authorList>
            <person name="Rising A."/>
            <person name="Reimegard J."/>
            <person name="Sonavane S."/>
            <person name="Akerstrom W."/>
            <person name="Nylinder S."/>
            <person name="Hedman E."/>
            <person name="Kallberg Y."/>
        </authorList>
    </citation>
    <scope>NUCLEOTIDE SEQUENCE [LARGE SCALE GENOMIC DNA]</scope>
</reference>
<feature type="compositionally biased region" description="Acidic residues" evidence="1">
    <location>
        <begin position="632"/>
        <end position="641"/>
    </location>
</feature>
<feature type="compositionally biased region" description="Polar residues" evidence="1">
    <location>
        <begin position="709"/>
        <end position="719"/>
    </location>
</feature>
<organism evidence="3 4">
    <name type="scientific">Larinioides sclopetarius</name>
    <dbReference type="NCBI Taxonomy" id="280406"/>
    <lineage>
        <taxon>Eukaryota</taxon>
        <taxon>Metazoa</taxon>
        <taxon>Ecdysozoa</taxon>
        <taxon>Arthropoda</taxon>
        <taxon>Chelicerata</taxon>
        <taxon>Arachnida</taxon>
        <taxon>Araneae</taxon>
        <taxon>Araneomorphae</taxon>
        <taxon>Entelegynae</taxon>
        <taxon>Araneoidea</taxon>
        <taxon>Araneidae</taxon>
        <taxon>Larinioides</taxon>
    </lineage>
</organism>
<feature type="region of interest" description="Disordered" evidence="1">
    <location>
        <begin position="632"/>
        <end position="732"/>
    </location>
</feature>
<feature type="compositionally biased region" description="Polar residues" evidence="1">
    <location>
        <begin position="1626"/>
        <end position="1647"/>
    </location>
</feature>
<proteinExistence type="predicted"/>
<dbReference type="EMBL" id="CAXIEN010000405">
    <property type="protein sequence ID" value="CAL1296815.1"/>
    <property type="molecule type" value="Genomic_DNA"/>
</dbReference>
<keyword evidence="2" id="KW-0812">Transmembrane</keyword>
<accession>A0AAV2BKL5</accession>
<keyword evidence="2" id="KW-0472">Membrane</keyword>
<evidence type="ECO:0000256" key="2">
    <source>
        <dbReference type="SAM" id="Phobius"/>
    </source>
</evidence>
<feature type="region of interest" description="Disordered" evidence="1">
    <location>
        <begin position="778"/>
        <end position="846"/>
    </location>
</feature>
<feature type="compositionally biased region" description="Basic and acidic residues" evidence="1">
    <location>
        <begin position="671"/>
        <end position="687"/>
    </location>
</feature>
<evidence type="ECO:0000313" key="3">
    <source>
        <dbReference type="EMBL" id="CAL1296815.1"/>
    </source>
</evidence>
<comment type="caution">
    <text evidence="3">The sequence shown here is derived from an EMBL/GenBank/DDBJ whole genome shotgun (WGS) entry which is preliminary data.</text>
</comment>
<name>A0AAV2BKL5_9ARAC</name>
<feature type="compositionally biased region" description="Acidic residues" evidence="1">
    <location>
        <begin position="786"/>
        <end position="803"/>
    </location>
</feature>
<evidence type="ECO:0000313" key="4">
    <source>
        <dbReference type="Proteomes" id="UP001497382"/>
    </source>
</evidence>
<feature type="compositionally biased region" description="Polar residues" evidence="1">
    <location>
        <begin position="1660"/>
        <end position="1733"/>
    </location>
</feature>
<evidence type="ECO:0000256" key="1">
    <source>
        <dbReference type="SAM" id="MobiDB-lite"/>
    </source>
</evidence>
<keyword evidence="4" id="KW-1185">Reference proteome</keyword>
<protein>
    <submittedName>
        <fullName evidence="3">Uncharacterized protein</fullName>
    </submittedName>
</protein>
<dbReference type="Proteomes" id="UP001497382">
    <property type="component" value="Unassembled WGS sequence"/>
</dbReference>
<feature type="region of interest" description="Disordered" evidence="1">
    <location>
        <begin position="1613"/>
        <end position="1770"/>
    </location>
</feature>
<feature type="transmembrane region" description="Helical" evidence="2">
    <location>
        <begin position="21"/>
        <end position="44"/>
    </location>
</feature>
<gene>
    <name evidence="3" type="ORF">LARSCL_LOCUS19947</name>
</gene>
<feature type="compositionally biased region" description="Polar residues" evidence="1">
    <location>
        <begin position="1743"/>
        <end position="1763"/>
    </location>
</feature>